<reference evidence="1 2" key="1">
    <citation type="journal article" date="2018" name="Front. Plant Sci.">
        <title>Red Clover (Trifolium pratense) and Zigzag Clover (T. medium) - A Picture of Genomic Similarities and Differences.</title>
        <authorList>
            <person name="Dluhosova J."/>
            <person name="Istvanek J."/>
            <person name="Nedelnik J."/>
            <person name="Repkova J."/>
        </authorList>
    </citation>
    <scope>NUCLEOTIDE SEQUENCE [LARGE SCALE GENOMIC DNA]</scope>
    <source>
        <strain evidence="2">cv. 10/8</strain>
        <tissue evidence="1">Leaf</tissue>
    </source>
</reference>
<evidence type="ECO:0000313" key="2">
    <source>
        <dbReference type="Proteomes" id="UP000265520"/>
    </source>
</evidence>
<dbReference type="AlphaFoldDB" id="A0A392RJM6"/>
<accession>A0A392RJM6</accession>
<feature type="non-terminal residue" evidence="1">
    <location>
        <position position="116"/>
    </location>
</feature>
<sequence length="116" mass="12898">MDSMKDGGSVNRPPVLDGSNYDYWKARMVAFLKSMDSKSWKAIVKGWTHRIVTAADGTTSQKPEAEWTDAEDTEALGNSKALNAIFNGVDKNMFRLINTCTEAKEAWEILQTAHEG</sequence>
<dbReference type="Pfam" id="PF14223">
    <property type="entry name" value="Retrotran_gag_2"/>
    <property type="match status" value="1"/>
</dbReference>
<proteinExistence type="predicted"/>
<name>A0A392RJM6_9FABA</name>
<keyword evidence="2" id="KW-1185">Reference proteome</keyword>
<dbReference type="EMBL" id="LXQA010237484">
    <property type="protein sequence ID" value="MCI36803.1"/>
    <property type="molecule type" value="Genomic_DNA"/>
</dbReference>
<evidence type="ECO:0000313" key="1">
    <source>
        <dbReference type="EMBL" id="MCI36803.1"/>
    </source>
</evidence>
<comment type="caution">
    <text evidence="1">The sequence shown here is derived from an EMBL/GenBank/DDBJ whole genome shotgun (WGS) entry which is preliminary data.</text>
</comment>
<dbReference type="Proteomes" id="UP000265520">
    <property type="component" value="Unassembled WGS sequence"/>
</dbReference>
<organism evidence="1 2">
    <name type="scientific">Trifolium medium</name>
    <dbReference type="NCBI Taxonomy" id="97028"/>
    <lineage>
        <taxon>Eukaryota</taxon>
        <taxon>Viridiplantae</taxon>
        <taxon>Streptophyta</taxon>
        <taxon>Embryophyta</taxon>
        <taxon>Tracheophyta</taxon>
        <taxon>Spermatophyta</taxon>
        <taxon>Magnoliopsida</taxon>
        <taxon>eudicotyledons</taxon>
        <taxon>Gunneridae</taxon>
        <taxon>Pentapetalae</taxon>
        <taxon>rosids</taxon>
        <taxon>fabids</taxon>
        <taxon>Fabales</taxon>
        <taxon>Fabaceae</taxon>
        <taxon>Papilionoideae</taxon>
        <taxon>50 kb inversion clade</taxon>
        <taxon>NPAAA clade</taxon>
        <taxon>Hologalegina</taxon>
        <taxon>IRL clade</taxon>
        <taxon>Trifolieae</taxon>
        <taxon>Trifolium</taxon>
    </lineage>
</organism>
<protein>
    <submittedName>
        <fullName evidence="1">Gag-pol polyprotein</fullName>
    </submittedName>
</protein>